<dbReference type="EMBL" id="QKOE01000018">
    <property type="protein sequence ID" value="PZA15015.1"/>
    <property type="molecule type" value="Genomic_DNA"/>
</dbReference>
<name>A0A323UQP7_9RHOO</name>
<dbReference type="AlphaFoldDB" id="A0A323UQP7"/>
<evidence type="ECO:0000313" key="2">
    <source>
        <dbReference type="Proteomes" id="UP000248259"/>
    </source>
</evidence>
<comment type="caution">
    <text evidence="1">The sequence shown here is derived from an EMBL/GenBank/DDBJ whole genome shotgun (WGS) entry which is preliminary data.</text>
</comment>
<protein>
    <submittedName>
        <fullName evidence="1">Uncharacterized protein</fullName>
    </submittedName>
</protein>
<reference evidence="1 2" key="1">
    <citation type="submission" date="2018-06" db="EMBL/GenBank/DDBJ databases">
        <title>Azoarcus communis strain SWub3 genome.</title>
        <authorList>
            <person name="Zorraquino Salvo V."/>
            <person name="Toubiana D."/>
            <person name="Blumwald E."/>
        </authorList>
    </citation>
    <scope>NUCLEOTIDE SEQUENCE [LARGE SCALE GENOMIC DNA]</scope>
    <source>
        <strain evidence="1 2">SWub3</strain>
    </source>
</reference>
<keyword evidence="2" id="KW-1185">Reference proteome</keyword>
<sequence length="88" mass="9354">MADKDYPRIITDLIANAISSSRVTGENSRVTRLVAGSVERFAAELRHGGRDDEARELVELAAGLLADYDGAELVPALTATVDAMAARP</sequence>
<dbReference type="RefSeq" id="WP_110528128.1">
    <property type="nucleotide sequence ID" value="NZ_QKOE01000018.1"/>
</dbReference>
<evidence type="ECO:0000313" key="1">
    <source>
        <dbReference type="EMBL" id="PZA15015.1"/>
    </source>
</evidence>
<dbReference type="OrthoDB" id="9182794at2"/>
<proteinExistence type="predicted"/>
<organism evidence="1 2">
    <name type="scientific">Parazoarcus communis SWub3 = DSM 12120</name>
    <dbReference type="NCBI Taxonomy" id="1121029"/>
    <lineage>
        <taxon>Bacteria</taxon>
        <taxon>Pseudomonadati</taxon>
        <taxon>Pseudomonadota</taxon>
        <taxon>Betaproteobacteria</taxon>
        <taxon>Rhodocyclales</taxon>
        <taxon>Zoogloeaceae</taxon>
        <taxon>Parazoarcus</taxon>
    </lineage>
</organism>
<gene>
    <name evidence="1" type="ORF">DNK49_18625</name>
</gene>
<accession>A0A323UQP7</accession>
<dbReference type="Proteomes" id="UP000248259">
    <property type="component" value="Unassembled WGS sequence"/>
</dbReference>